<accession>A0ACC2XXX2</accession>
<proteinExistence type="predicted"/>
<dbReference type="Proteomes" id="UP001234202">
    <property type="component" value="Unassembled WGS sequence"/>
</dbReference>
<evidence type="ECO:0000313" key="1">
    <source>
        <dbReference type="EMBL" id="KAJ9128141.1"/>
    </source>
</evidence>
<sequence length="1020" mass="111999">MKAIFSRLKSKDVHDEQDKGKENTGPNQVRKFAQGFSSLSRTNGGKTLQSRQSSGSASAAKGRPVKAPIRPARPASVHLLSTPHDTPIFNRSASLYVPADTTRPVTPSGDLVASSLENSLLREPEREECSTSSFTNPARPSIVDAAPVPIKPTPTEDTDGTFTASSTTATTGKSLARRWLGRTSQGPTAGEKSNQKPAETLHRKDSASSSLNSRFGSRSLSGALSPVSTRSQQSMVSGEDQEYCKSRQSWTGMTEVDLVANLSAQERTRQEVLFEIVSSEERYVLDLIKMKETFIDKLIPLPADVRLSLLPDPLSPTWSRHSESTSSLTSPNIEFSKLGSRSVSRSETTAVDLDRLPIAAHFATSRSATPIGGLLPPLIIHQDVSNDHHPSSPPRSKVHEEEDLDATIRIKRTYHHLSRGQPSAEESDQPIDNKSYAHKSLPPLPLPPLPSRPPQDHAIRERISKRPISSQSLKPTISSESANPPDRWPRRFSATRKRSSTGGLATETAESHSVNLPEDLRIVLEVTRDSILKGHIALSDALRKRYDDQYPLVRGLADIFIEHSHLFQEYSKFVIHLERAIQQLDDCQTAFESNKKKANDVDADSLAAAGSAIQALNQTADDKGETGLAISLSKPFQRLLKYPLLFQNLLYNTDATLSEYDSCMSLLSEVDGIVRSLEDEKANEDERERTRDTLARIEGLERDPTLSLPRSMRVSIGETPTADVARSSLGPENTNRRSLRRLSDLMRGNDPVDLWKVTFSDVTLICEKIGSTSLPVYSRIGKGNDEGRTHVKSKAMRSGRRSRQIEPRNLYKFVSIKEWHTEMQDQPNVTSDNTRSERRPSTSGESAMSHPESIKEESSEESDSDDSEQMDFILGAVAPRRRASTKPQPTTSASDTDDVVPLQATSLPDSPKKTVPAPRTARVSSRATAKGSLPLRARSPTEMINSQAKFGTRLRNPELSMTVNGRSSSMARPIGPSSTARGEGVLSRTSQRAVSTPVISVARGSTRPPPSSVRGTRRQV</sequence>
<organism evidence="1 2">
    <name type="scientific">Naganishia onofrii</name>
    <dbReference type="NCBI Taxonomy" id="1851511"/>
    <lineage>
        <taxon>Eukaryota</taxon>
        <taxon>Fungi</taxon>
        <taxon>Dikarya</taxon>
        <taxon>Basidiomycota</taxon>
        <taxon>Agaricomycotina</taxon>
        <taxon>Tremellomycetes</taxon>
        <taxon>Filobasidiales</taxon>
        <taxon>Filobasidiaceae</taxon>
        <taxon>Naganishia</taxon>
    </lineage>
</organism>
<keyword evidence="2" id="KW-1185">Reference proteome</keyword>
<dbReference type="EMBL" id="JASBWV010000001">
    <property type="protein sequence ID" value="KAJ9128141.1"/>
    <property type="molecule type" value="Genomic_DNA"/>
</dbReference>
<gene>
    <name evidence="1" type="ORF">QFC24_000433</name>
</gene>
<name>A0ACC2XXX2_9TREE</name>
<evidence type="ECO:0000313" key="2">
    <source>
        <dbReference type="Proteomes" id="UP001234202"/>
    </source>
</evidence>
<comment type="caution">
    <text evidence="1">The sequence shown here is derived from an EMBL/GenBank/DDBJ whole genome shotgun (WGS) entry which is preliminary data.</text>
</comment>
<protein>
    <submittedName>
        <fullName evidence="1">Uncharacterized protein</fullName>
    </submittedName>
</protein>
<reference evidence="1" key="1">
    <citation type="submission" date="2023-04" db="EMBL/GenBank/DDBJ databases">
        <title>Draft Genome sequencing of Naganishia species isolated from polar environments using Oxford Nanopore Technology.</title>
        <authorList>
            <person name="Leo P."/>
            <person name="Venkateswaran K."/>
        </authorList>
    </citation>
    <scope>NUCLEOTIDE SEQUENCE</scope>
    <source>
        <strain evidence="1">DBVPG 5303</strain>
    </source>
</reference>